<keyword evidence="5 7" id="KW-1133">Transmembrane helix</keyword>
<dbReference type="AlphaFoldDB" id="A0A2H0R409"/>
<dbReference type="InterPro" id="IPR000045">
    <property type="entry name" value="Prepilin_IV_endopep_pep"/>
</dbReference>
<evidence type="ECO:0000256" key="2">
    <source>
        <dbReference type="ARBA" id="ARBA00005801"/>
    </source>
</evidence>
<evidence type="ECO:0000256" key="4">
    <source>
        <dbReference type="ARBA" id="ARBA00022692"/>
    </source>
</evidence>
<sequence length="258" mass="29141">MQISLILFWFFVGGSVGSLTYALSFRLPQSRPWANARSICEFCQRQLRWFELIPFFSFIFQRGRCRYCHKLIGFGYLLAELIMGLFFVVLIQARGLDGGTILGLFLGSTLFLIALIDYRYQIIPDRLLLLVLVVWGGFLGLIYWRFPLQIDLPWANFATGLGLFIFFGLPWWISKGRWIGFGDAKLGGLLGLVFGFPQAIWLVYLAIIGALGFSAGLLLRGRATRKTAIPFGSFLAGSGLILIIWGPVINSFFMRLLL</sequence>
<comment type="subcellular location">
    <subcellularLocation>
        <location evidence="1">Cell membrane</location>
        <topology evidence="1">Multi-pass membrane protein</topology>
    </subcellularLocation>
</comment>
<feature type="transmembrane region" description="Helical" evidence="7">
    <location>
        <begin position="231"/>
        <end position="253"/>
    </location>
</feature>
<dbReference type="InterPro" id="IPR050882">
    <property type="entry name" value="Prepilin_peptidase/N-MTase"/>
</dbReference>
<keyword evidence="3" id="KW-1003">Cell membrane</keyword>
<accession>A0A2H0R409</accession>
<feature type="transmembrane region" description="Helical" evidence="7">
    <location>
        <begin position="71"/>
        <end position="93"/>
    </location>
</feature>
<dbReference type="PANTHER" id="PTHR30487">
    <property type="entry name" value="TYPE 4 PREPILIN-LIKE PROTEINS LEADER PEPTIDE-PROCESSING ENZYME"/>
    <property type="match status" value="1"/>
</dbReference>
<dbReference type="GO" id="GO:0006465">
    <property type="term" value="P:signal peptide processing"/>
    <property type="evidence" value="ECO:0007669"/>
    <property type="project" value="TreeGrafter"/>
</dbReference>
<evidence type="ECO:0000256" key="5">
    <source>
        <dbReference type="ARBA" id="ARBA00022989"/>
    </source>
</evidence>
<feature type="transmembrane region" description="Helical" evidence="7">
    <location>
        <begin position="127"/>
        <end position="146"/>
    </location>
</feature>
<feature type="transmembrane region" description="Helical" evidence="7">
    <location>
        <begin position="6"/>
        <end position="27"/>
    </location>
</feature>
<evidence type="ECO:0000256" key="1">
    <source>
        <dbReference type="ARBA" id="ARBA00004651"/>
    </source>
</evidence>
<keyword evidence="4 7" id="KW-0812">Transmembrane</keyword>
<reference evidence="10 11" key="1">
    <citation type="submission" date="2017-09" db="EMBL/GenBank/DDBJ databases">
        <title>Depth-based differentiation of microbial function through sediment-hosted aquifers and enrichment of novel symbionts in the deep terrestrial subsurface.</title>
        <authorList>
            <person name="Probst A.J."/>
            <person name="Ladd B."/>
            <person name="Jarett J.K."/>
            <person name="Geller-Mcgrath D.E."/>
            <person name="Sieber C.M."/>
            <person name="Emerson J.B."/>
            <person name="Anantharaman K."/>
            <person name="Thomas B.C."/>
            <person name="Malmstrom R."/>
            <person name="Stieglmeier M."/>
            <person name="Klingl A."/>
            <person name="Woyke T."/>
            <person name="Ryan C.M."/>
            <person name="Banfield J.F."/>
        </authorList>
    </citation>
    <scope>NUCLEOTIDE SEQUENCE [LARGE SCALE GENOMIC DNA]</scope>
    <source>
        <strain evidence="10">CG10_big_fil_rev_8_21_14_0_10_46_23</strain>
    </source>
</reference>
<feature type="transmembrane region" description="Helical" evidence="7">
    <location>
        <begin position="186"/>
        <end position="219"/>
    </location>
</feature>
<evidence type="ECO:0000259" key="9">
    <source>
        <dbReference type="Pfam" id="PF06750"/>
    </source>
</evidence>
<feature type="transmembrane region" description="Helical" evidence="7">
    <location>
        <begin position="152"/>
        <end position="174"/>
    </location>
</feature>
<dbReference type="EMBL" id="PCXO01000010">
    <property type="protein sequence ID" value="PIR41261.1"/>
    <property type="molecule type" value="Genomic_DNA"/>
</dbReference>
<dbReference type="Proteomes" id="UP000230232">
    <property type="component" value="Unassembled WGS sequence"/>
</dbReference>
<dbReference type="GO" id="GO:0004190">
    <property type="term" value="F:aspartic-type endopeptidase activity"/>
    <property type="evidence" value="ECO:0007669"/>
    <property type="project" value="InterPro"/>
</dbReference>
<dbReference type="InterPro" id="IPR010627">
    <property type="entry name" value="Prepilin_pept_A24_N"/>
</dbReference>
<evidence type="ECO:0000313" key="10">
    <source>
        <dbReference type="EMBL" id="PIR41261.1"/>
    </source>
</evidence>
<evidence type="ECO:0000256" key="6">
    <source>
        <dbReference type="ARBA" id="ARBA00023136"/>
    </source>
</evidence>
<proteinExistence type="inferred from homology"/>
<dbReference type="Pfam" id="PF06750">
    <property type="entry name" value="A24_N_bact"/>
    <property type="match status" value="1"/>
</dbReference>
<dbReference type="Gene3D" id="1.20.120.1220">
    <property type="match status" value="1"/>
</dbReference>
<evidence type="ECO:0000256" key="7">
    <source>
        <dbReference type="SAM" id="Phobius"/>
    </source>
</evidence>
<dbReference type="GO" id="GO:0005886">
    <property type="term" value="C:plasma membrane"/>
    <property type="evidence" value="ECO:0007669"/>
    <property type="project" value="UniProtKB-SubCell"/>
</dbReference>
<organism evidence="10 11">
    <name type="scientific">Candidatus Yanofskybacteria bacterium CG10_big_fil_rev_8_21_14_0_10_46_23</name>
    <dbReference type="NCBI Taxonomy" id="1975098"/>
    <lineage>
        <taxon>Bacteria</taxon>
        <taxon>Candidatus Yanofskyibacteriota</taxon>
    </lineage>
</organism>
<evidence type="ECO:0000256" key="3">
    <source>
        <dbReference type="ARBA" id="ARBA00022475"/>
    </source>
</evidence>
<evidence type="ECO:0008006" key="12">
    <source>
        <dbReference type="Google" id="ProtNLM"/>
    </source>
</evidence>
<feature type="domain" description="Prepilin peptidase A24 N-terminal" evidence="9">
    <location>
        <begin position="12"/>
        <end position="91"/>
    </location>
</feature>
<comment type="similarity">
    <text evidence="2">Belongs to the peptidase A24 family.</text>
</comment>
<dbReference type="Pfam" id="PF01478">
    <property type="entry name" value="Peptidase_A24"/>
    <property type="match status" value="1"/>
</dbReference>
<gene>
    <name evidence="10" type="ORF">COV31_02550</name>
</gene>
<name>A0A2H0R409_9BACT</name>
<comment type="caution">
    <text evidence="10">The sequence shown here is derived from an EMBL/GenBank/DDBJ whole genome shotgun (WGS) entry which is preliminary data.</text>
</comment>
<keyword evidence="6 7" id="KW-0472">Membrane</keyword>
<feature type="transmembrane region" description="Helical" evidence="7">
    <location>
        <begin position="99"/>
        <end position="120"/>
    </location>
</feature>
<protein>
    <recommendedName>
        <fullName evidence="12">Prepilin peptidase</fullName>
    </recommendedName>
</protein>
<feature type="domain" description="Prepilin type IV endopeptidase peptidase" evidence="8">
    <location>
        <begin position="104"/>
        <end position="212"/>
    </location>
</feature>
<dbReference type="PANTHER" id="PTHR30487:SF0">
    <property type="entry name" value="PREPILIN LEADER PEPTIDASE_N-METHYLTRANSFERASE-RELATED"/>
    <property type="match status" value="1"/>
</dbReference>
<evidence type="ECO:0000259" key="8">
    <source>
        <dbReference type="Pfam" id="PF01478"/>
    </source>
</evidence>
<evidence type="ECO:0000313" key="11">
    <source>
        <dbReference type="Proteomes" id="UP000230232"/>
    </source>
</evidence>